<name>A0ABP3DD03_9GAMM</name>
<sequence length="129" mass="14678">MQIEAVLYLLFLFGSPFVVYVLSKENLLPVKGLGKLAGISFVILYVFIVGLAELTNYQLKQELDSYDIDRDGSFSDAEFTSDAEEAMNRYIQDTGRTFVPITGFIFSFIYVGLFFGIIKLFNKYVLKHT</sequence>
<organism evidence="2 3">
    <name type="scientific">Methylophaga marina</name>
    <dbReference type="NCBI Taxonomy" id="45495"/>
    <lineage>
        <taxon>Bacteria</taxon>
        <taxon>Pseudomonadati</taxon>
        <taxon>Pseudomonadota</taxon>
        <taxon>Gammaproteobacteria</taxon>
        <taxon>Thiotrichales</taxon>
        <taxon>Piscirickettsiaceae</taxon>
        <taxon>Methylophaga</taxon>
    </lineage>
</organism>
<gene>
    <name evidence="2" type="ORF">GCM10008964_21040</name>
</gene>
<accession>A0ABP3DD03</accession>
<evidence type="ECO:0000313" key="3">
    <source>
        <dbReference type="Proteomes" id="UP001501476"/>
    </source>
</evidence>
<keyword evidence="1" id="KW-1133">Transmembrane helix</keyword>
<dbReference type="Proteomes" id="UP001501476">
    <property type="component" value="Unassembled WGS sequence"/>
</dbReference>
<dbReference type="RefSeq" id="WP_286304331.1">
    <property type="nucleotide sequence ID" value="NZ_AP027741.1"/>
</dbReference>
<feature type="transmembrane region" description="Helical" evidence="1">
    <location>
        <begin position="6"/>
        <end position="23"/>
    </location>
</feature>
<evidence type="ECO:0000313" key="2">
    <source>
        <dbReference type="EMBL" id="GAA0229416.1"/>
    </source>
</evidence>
<reference evidence="3" key="1">
    <citation type="journal article" date="2019" name="Int. J. Syst. Evol. Microbiol.">
        <title>The Global Catalogue of Microorganisms (GCM) 10K type strain sequencing project: providing services to taxonomists for standard genome sequencing and annotation.</title>
        <authorList>
            <consortium name="The Broad Institute Genomics Platform"/>
            <consortium name="The Broad Institute Genome Sequencing Center for Infectious Disease"/>
            <person name="Wu L."/>
            <person name="Ma J."/>
        </authorList>
    </citation>
    <scope>NUCLEOTIDE SEQUENCE [LARGE SCALE GENOMIC DNA]</scope>
    <source>
        <strain evidence="3">JCM 6886</strain>
    </source>
</reference>
<keyword evidence="3" id="KW-1185">Reference proteome</keyword>
<keyword evidence="1" id="KW-0472">Membrane</keyword>
<dbReference type="EMBL" id="BAAADG010000007">
    <property type="protein sequence ID" value="GAA0229416.1"/>
    <property type="molecule type" value="Genomic_DNA"/>
</dbReference>
<evidence type="ECO:0000256" key="1">
    <source>
        <dbReference type="SAM" id="Phobius"/>
    </source>
</evidence>
<protein>
    <recommendedName>
        <fullName evidence="4">EF-hand domain-containing protein</fullName>
    </recommendedName>
</protein>
<feature type="transmembrane region" description="Helical" evidence="1">
    <location>
        <begin position="97"/>
        <end position="121"/>
    </location>
</feature>
<feature type="transmembrane region" description="Helical" evidence="1">
    <location>
        <begin position="35"/>
        <end position="52"/>
    </location>
</feature>
<proteinExistence type="predicted"/>
<evidence type="ECO:0008006" key="4">
    <source>
        <dbReference type="Google" id="ProtNLM"/>
    </source>
</evidence>
<keyword evidence="1" id="KW-0812">Transmembrane</keyword>
<comment type="caution">
    <text evidence="2">The sequence shown here is derived from an EMBL/GenBank/DDBJ whole genome shotgun (WGS) entry which is preliminary data.</text>
</comment>